<gene>
    <name evidence="4" type="ORF">niasHT_003682</name>
</gene>
<dbReference type="Pfam" id="PF17919">
    <property type="entry name" value="RT_RNaseH_2"/>
    <property type="match status" value="1"/>
</dbReference>
<name>A0ABD2M8Y2_9BILA</name>
<evidence type="ECO:0000313" key="4">
    <source>
        <dbReference type="EMBL" id="KAL3123975.1"/>
    </source>
</evidence>
<dbReference type="PROSITE" id="PS50994">
    <property type="entry name" value="INTEGRASE"/>
    <property type="match status" value="1"/>
</dbReference>
<dbReference type="InterPro" id="IPR041577">
    <property type="entry name" value="RT_RNaseH_2"/>
</dbReference>
<dbReference type="AlphaFoldDB" id="A0ABD2M8Y2"/>
<dbReference type="InterPro" id="IPR001584">
    <property type="entry name" value="Integrase_cat-core"/>
</dbReference>
<proteinExistence type="predicted"/>
<reference evidence="4 5" key="1">
    <citation type="submission" date="2024-10" db="EMBL/GenBank/DDBJ databases">
        <authorList>
            <person name="Kim D."/>
        </authorList>
    </citation>
    <scope>NUCLEOTIDE SEQUENCE [LARGE SCALE GENOMIC DNA]</scope>
    <source>
        <strain evidence="4">BH-2024</strain>
    </source>
</reference>
<dbReference type="SUPFAM" id="SSF56672">
    <property type="entry name" value="DNA/RNA polymerases"/>
    <property type="match status" value="1"/>
</dbReference>
<dbReference type="PANTHER" id="PTHR37984">
    <property type="entry name" value="PROTEIN CBG26694"/>
    <property type="match status" value="1"/>
</dbReference>
<keyword evidence="2" id="KW-0511">Multifunctional enzyme</keyword>
<dbReference type="Proteomes" id="UP001620626">
    <property type="component" value="Unassembled WGS sequence"/>
</dbReference>
<accession>A0ABD2M8Y2</accession>
<dbReference type="Gene3D" id="3.30.420.10">
    <property type="entry name" value="Ribonuclease H-like superfamily/Ribonuclease H"/>
    <property type="match status" value="2"/>
</dbReference>
<dbReference type="Gene3D" id="3.30.70.270">
    <property type="match status" value="1"/>
</dbReference>
<feature type="domain" description="Integrase catalytic" evidence="3">
    <location>
        <begin position="241"/>
        <end position="332"/>
    </location>
</feature>
<dbReference type="FunFam" id="1.10.340.70:FF:000003">
    <property type="entry name" value="Protein CBG25708"/>
    <property type="match status" value="1"/>
</dbReference>
<comment type="caution">
    <text evidence="4">The sequence shown here is derived from an EMBL/GenBank/DDBJ whole genome shotgun (WGS) entry which is preliminary data.</text>
</comment>
<dbReference type="InterPro" id="IPR041588">
    <property type="entry name" value="Integrase_H2C2"/>
</dbReference>
<dbReference type="SUPFAM" id="SSF53098">
    <property type="entry name" value="Ribonuclease H-like"/>
    <property type="match status" value="1"/>
</dbReference>
<dbReference type="Gene3D" id="1.10.340.70">
    <property type="match status" value="1"/>
</dbReference>
<evidence type="ECO:0000313" key="5">
    <source>
        <dbReference type="Proteomes" id="UP001620626"/>
    </source>
</evidence>
<protein>
    <recommendedName>
        <fullName evidence="1">RNA-directed DNA polymerase</fullName>
        <ecNumber evidence="1">2.7.7.49</ecNumber>
    </recommendedName>
</protein>
<sequence length="500" mass="56828">MREIRAPLDQLLRKDESWSWGDDQQSAFEKAKAIMVSELLLTHYDPTLPIVVAADASKDGIGATISHIFPDKKEKVIEHASTVLTNAQQNYSQIEKEALALVFAVQKFHRMLFGRKFTLLTAATRTSHRFSEKGKHFGIEGCLLFQNRVIVPQSLRNRMLKSLHMAHPGIVRMKALARQHVYWPGMDSEIERIVRQCEECQKAQKAPIKAPLVPWTPTDKVFQRVHIDFAGPCQDGHVYFILVDSYSKWPEVYLMNSMTAAATEFGIKHTFTPPFHPQSNGQVERFVDTFKRAMMKCKGVKNSLEKVLLSYRSMPNSAIDGYSPDQLFLGRKFWARLWKGSTIRLHTVSTFQHSAELSIGMPTSFGADWTLRTIQIGNPPFRNKWPLSQIKRHRHANTQPSISELHLLLIRIGKRLKPNRRTAFPTRAEAGQTLHAKLKRGCFNLEKGAELNSAKLAMITHISKQYSTADGMPMTRAKAKGTNSVLAISWMTEKKEKEAI</sequence>
<dbReference type="EC" id="2.7.7.49" evidence="1"/>
<dbReference type="GO" id="GO:0042575">
    <property type="term" value="C:DNA polymerase complex"/>
    <property type="evidence" value="ECO:0007669"/>
    <property type="project" value="UniProtKB-ARBA"/>
</dbReference>
<dbReference type="InterPro" id="IPR043502">
    <property type="entry name" value="DNA/RNA_pol_sf"/>
</dbReference>
<dbReference type="InterPro" id="IPR043128">
    <property type="entry name" value="Rev_trsase/Diguanyl_cyclase"/>
</dbReference>
<dbReference type="InterPro" id="IPR050951">
    <property type="entry name" value="Retrovirus_Pol_polyprotein"/>
</dbReference>
<dbReference type="InterPro" id="IPR036397">
    <property type="entry name" value="RNaseH_sf"/>
</dbReference>
<dbReference type="GO" id="GO:0003964">
    <property type="term" value="F:RNA-directed DNA polymerase activity"/>
    <property type="evidence" value="ECO:0007669"/>
    <property type="project" value="UniProtKB-EC"/>
</dbReference>
<organism evidence="4 5">
    <name type="scientific">Heterodera trifolii</name>
    <dbReference type="NCBI Taxonomy" id="157864"/>
    <lineage>
        <taxon>Eukaryota</taxon>
        <taxon>Metazoa</taxon>
        <taxon>Ecdysozoa</taxon>
        <taxon>Nematoda</taxon>
        <taxon>Chromadorea</taxon>
        <taxon>Rhabditida</taxon>
        <taxon>Tylenchina</taxon>
        <taxon>Tylenchomorpha</taxon>
        <taxon>Tylenchoidea</taxon>
        <taxon>Heteroderidae</taxon>
        <taxon>Heteroderinae</taxon>
        <taxon>Heterodera</taxon>
    </lineage>
</organism>
<dbReference type="EMBL" id="JBICBT010000081">
    <property type="protein sequence ID" value="KAL3123975.1"/>
    <property type="molecule type" value="Genomic_DNA"/>
</dbReference>
<dbReference type="InterPro" id="IPR012337">
    <property type="entry name" value="RNaseH-like_sf"/>
</dbReference>
<evidence type="ECO:0000256" key="2">
    <source>
        <dbReference type="ARBA" id="ARBA00023268"/>
    </source>
</evidence>
<dbReference type="Pfam" id="PF17921">
    <property type="entry name" value="Integrase_H2C2"/>
    <property type="match status" value="1"/>
</dbReference>
<evidence type="ECO:0000256" key="1">
    <source>
        <dbReference type="ARBA" id="ARBA00012493"/>
    </source>
</evidence>
<dbReference type="PANTHER" id="PTHR37984:SF5">
    <property type="entry name" value="PROTEIN NYNRIN-LIKE"/>
    <property type="match status" value="1"/>
</dbReference>
<keyword evidence="5" id="KW-1185">Reference proteome</keyword>
<evidence type="ECO:0000259" key="3">
    <source>
        <dbReference type="PROSITE" id="PS50994"/>
    </source>
</evidence>